<keyword evidence="2" id="KW-1185">Reference proteome</keyword>
<proteinExistence type="predicted"/>
<reference evidence="1" key="2">
    <citation type="submission" date="2023-03" db="EMBL/GenBank/DDBJ databases">
        <authorList>
            <person name="Zhang Z."/>
        </authorList>
    </citation>
    <scope>NUCLEOTIDE SEQUENCE</scope>
    <source>
        <strain evidence="1">DSA</strain>
    </source>
</reference>
<protein>
    <submittedName>
        <fullName evidence="1">Uncharacterized protein</fullName>
    </submittedName>
</protein>
<comment type="caution">
    <text evidence="1">The sequence shown here is derived from an EMBL/GenBank/DDBJ whole genome shotgun (WGS) entry which is preliminary data.</text>
</comment>
<gene>
    <name evidence="1" type="ORF">P6N53_16350</name>
</gene>
<sequence>MFWANSSRNRLGARLCVIFDYVSTGIPELETLTNKGIIAIANIFDADYPDIEWEYIGHAPVKVKGMRLPNKLNGENVNRFDGKLIRPATEEELELVRLESDKAREPYLSYITEYTSGSLMAFTKLYFENRQFEHYYDHTFTGSKWDAAANKEGILLEEDTYTNDSNNLLDDEATEEQYYQIPIEFKLESDGFGTSENLDTRYFIEDLLDRRLQNENAGFCDGGEIGEGKMFIFCYSQSPERAVEIINDELRKHDFLR</sequence>
<dbReference type="Proteomes" id="UP001172911">
    <property type="component" value="Unassembled WGS sequence"/>
</dbReference>
<organism evidence="1 2">
    <name type="scientific">Desulforamulus aquiferis</name>
    <dbReference type="NCBI Taxonomy" id="1397668"/>
    <lineage>
        <taxon>Bacteria</taxon>
        <taxon>Bacillati</taxon>
        <taxon>Bacillota</taxon>
        <taxon>Clostridia</taxon>
        <taxon>Eubacteriales</taxon>
        <taxon>Peptococcaceae</taxon>
        <taxon>Desulforamulus</taxon>
    </lineage>
</organism>
<dbReference type="AlphaFoldDB" id="A0AAW7ZHN6"/>
<evidence type="ECO:0000313" key="2">
    <source>
        <dbReference type="Proteomes" id="UP001172911"/>
    </source>
</evidence>
<name>A0AAW7ZHN6_9FIRM</name>
<dbReference type="EMBL" id="JARPTC010000025">
    <property type="protein sequence ID" value="MDO7788797.1"/>
    <property type="molecule type" value="Genomic_DNA"/>
</dbReference>
<evidence type="ECO:0000313" key="1">
    <source>
        <dbReference type="EMBL" id="MDO7788797.1"/>
    </source>
</evidence>
<reference evidence="1" key="1">
    <citation type="journal article" date="2023" name="J. Hazard. Mater.">
        <title>Anaerobic biodegradation of pyrene and benzo[a]pyrene by a new sulfate-reducing Desulforamulus aquiferis strain DSA.</title>
        <authorList>
            <person name="Zhang Z."/>
            <person name="Sun J."/>
            <person name="Gong X."/>
            <person name="Wang C."/>
            <person name="Wang H."/>
        </authorList>
    </citation>
    <scope>NUCLEOTIDE SEQUENCE</scope>
    <source>
        <strain evidence="1">DSA</strain>
    </source>
</reference>
<accession>A0AAW7ZHN6</accession>